<dbReference type="GO" id="GO:0004061">
    <property type="term" value="F:arylformamidase activity"/>
    <property type="evidence" value="ECO:0007669"/>
    <property type="project" value="InterPro"/>
</dbReference>
<dbReference type="Gene3D" id="3.50.30.50">
    <property type="entry name" value="Putative cyclase"/>
    <property type="match status" value="1"/>
</dbReference>
<protein>
    <submittedName>
        <fullName evidence="2">Cyclase family protein</fullName>
    </submittedName>
</protein>
<evidence type="ECO:0000256" key="1">
    <source>
        <dbReference type="SAM" id="SignalP"/>
    </source>
</evidence>
<feature type="signal peptide" evidence="1">
    <location>
        <begin position="1"/>
        <end position="28"/>
    </location>
</feature>
<dbReference type="PANTHER" id="PTHR34861">
    <property type="match status" value="1"/>
</dbReference>
<gene>
    <name evidence="2" type="ORF">C6Y53_05960</name>
</gene>
<proteinExistence type="predicted"/>
<dbReference type="EMBL" id="CP027665">
    <property type="protein sequence ID" value="AVO37302.1"/>
    <property type="molecule type" value="Genomic_DNA"/>
</dbReference>
<dbReference type="Pfam" id="PF04199">
    <property type="entry name" value="Cyclase"/>
    <property type="match status" value="1"/>
</dbReference>
<sequence length="322" mass="33875">MIRLKTATLAATVAAAAALGPGLSPAWAEDCVPSKWGADDQIGAANHVSPDRTLEALKLVKTGNSAPLGIVVDPKMPAFPPRSTSLQVVSPGQHNGRTLTGDFGWDASYNDDLAQLWFGTGPQIDGLGHLGEANIYYNCNNARDFVNITGLQKLGVHQIPPLVARGVIVDMAGHFGVEALEGGQVITTDDVKAAMEAQGVTVNPGDVVLFHTGWTDAKLESDPAGWVSQEPGLDNAATAYVGDMDPMAVGADTWGLEAVPPAEGDGVFYGHVELLAKRGIYILETMNTGPLVAQGVQEFMFVLGQARIKGTVQMIINPVALW</sequence>
<dbReference type="Proteomes" id="UP000237655">
    <property type="component" value="Chromosome"/>
</dbReference>
<dbReference type="KEGG" id="thas:C6Y53_05960"/>
<dbReference type="PANTHER" id="PTHR34861:SF10">
    <property type="entry name" value="CYCLASE"/>
    <property type="match status" value="1"/>
</dbReference>
<accession>A0A2S0MN29</accession>
<keyword evidence="3" id="KW-1185">Reference proteome</keyword>
<dbReference type="RefSeq" id="WP_106471614.1">
    <property type="nucleotide sequence ID" value="NZ_CP027665.1"/>
</dbReference>
<dbReference type="GO" id="GO:0019441">
    <property type="term" value="P:L-tryptophan catabolic process to kynurenine"/>
    <property type="evidence" value="ECO:0007669"/>
    <property type="project" value="InterPro"/>
</dbReference>
<reference evidence="3" key="1">
    <citation type="submission" date="2018-03" db="EMBL/GenBank/DDBJ databases">
        <title>Genomic analysis of the strain SH-1 isolated from shrimp intestine.</title>
        <authorList>
            <person name="Kim Y.-S."/>
            <person name="Kim S.-E."/>
            <person name="Kim K.-H."/>
        </authorList>
    </citation>
    <scope>NUCLEOTIDE SEQUENCE [LARGE SCALE GENOMIC DNA]</scope>
    <source>
        <strain evidence="3">SH-1</strain>
    </source>
</reference>
<keyword evidence="1" id="KW-0732">Signal</keyword>
<feature type="chain" id="PRO_5015391669" evidence="1">
    <location>
        <begin position="29"/>
        <end position="322"/>
    </location>
</feature>
<evidence type="ECO:0000313" key="3">
    <source>
        <dbReference type="Proteomes" id="UP000237655"/>
    </source>
</evidence>
<organism evidence="2 3">
    <name type="scientific">Pukyongiella litopenaei</name>
    <dbReference type="NCBI Taxonomy" id="2605946"/>
    <lineage>
        <taxon>Bacteria</taxon>
        <taxon>Pseudomonadati</taxon>
        <taxon>Pseudomonadota</taxon>
        <taxon>Alphaproteobacteria</taxon>
        <taxon>Rhodobacterales</taxon>
        <taxon>Paracoccaceae</taxon>
        <taxon>Pukyongiella</taxon>
    </lineage>
</organism>
<evidence type="ECO:0000313" key="2">
    <source>
        <dbReference type="EMBL" id="AVO37302.1"/>
    </source>
</evidence>
<dbReference type="InterPro" id="IPR007325">
    <property type="entry name" value="KFase/CYL"/>
</dbReference>
<dbReference type="AlphaFoldDB" id="A0A2S0MN29"/>
<dbReference type="SUPFAM" id="SSF102198">
    <property type="entry name" value="Putative cyclase"/>
    <property type="match status" value="1"/>
</dbReference>
<name>A0A2S0MN29_9RHOB</name>
<dbReference type="InterPro" id="IPR037175">
    <property type="entry name" value="KFase_sf"/>
</dbReference>